<dbReference type="Gene3D" id="3.40.190.150">
    <property type="entry name" value="Bordetella uptake gene, domain 1"/>
    <property type="match status" value="1"/>
</dbReference>
<name>A0A482J4P3_9BURK</name>
<dbReference type="PANTHER" id="PTHR42928:SF5">
    <property type="entry name" value="BLR1237 PROTEIN"/>
    <property type="match status" value="1"/>
</dbReference>
<gene>
    <name evidence="3" type="ORF">DDF84_031375</name>
</gene>
<keyword evidence="2" id="KW-0732">Signal</keyword>
<feature type="signal peptide" evidence="2">
    <location>
        <begin position="1"/>
        <end position="27"/>
    </location>
</feature>
<dbReference type="Gene3D" id="3.40.190.10">
    <property type="entry name" value="Periplasmic binding protein-like II"/>
    <property type="match status" value="1"/>
</dbReference>
<feature type="chain" id="PRO_5019795912" evidence="2">
    <location>
        <begin position="28"/>
        <end position="325"/>
    </location>
</feature>
<evidence type="ECO:0000256" key="1">
    <source>
        <dbReference type="ARBA" id="ARBA00006987"/>
    </source>
</evidence>
<accession>A0A482J4P3</accession>
<evidence type="ECO:0000256" key="2">
    <source>
        <dbReference type="SAM" id="SignalP"/>
    </source>
</evidence>
<dbReference type="PIRSF" id="PIRSF017082">
    <property type="entry name" value="YflP"/>
    <property type="match status" value="1"/>
</dbReference>
<dbReference type="OrthoDB" id="8678477at2"/>
<dbReference type="InterPro" id="IPR042100">
    <property type="entry name" value="Bug_dom1"/>
</dbReference>
<dbReference type="PANTHER" id="PTHR42928">
    <property type="entry name" value="TRICARBOXYLATE-BINDING PROTEIN"/>
    <property type="match status" value="1"/>
</dbReference>
<dbReference type="InterPro" id="IPR005064">
    <property type="entry name" value="BUG"/>
</dbReference>
<dbReference type="Proteomes" id="UP000253772">
    <property type="component" value="Chromosome c2"/>
</dbReference>
<reference evidence="3 4" key="1">
    <citation type="submission" date="2019-03" db="EMBL/GenBank/DDBJ databases">
        <title>Comparative insights into the high quality Complete genome sequence of highly metal resistant Cupriavidus metallidurans strain BS1 isolated from a gold-copper mine.</title>
        <authorList>
            <person name="Mazhar H.S."/>
            <person name="Rensing C."/>
        </authorList>
    </citation>
    <scope>NUCLEOTIDE SEQUENCE [LARGE SCALE GENOMIC DNA]</scope>
    <source>
        <strain evidence="3 4">BS1</strain>
    </source>
</reference>
<evidence type="ECO:0000313" key="3">
    <source>
        <dbReference type="EMBL" id="QBP14030.1"/>
    </source>
</evidence>
<dbReference type="CDD" id="cd07012">
    <property type="entry name" value="PBP2_Bug_TTT"/>
    <property type="match status" value="1"/>
</dbReference>
<dbReference type="AlphaFoldDB" id="A0A482J4P3"/>
<protein>
    <submittedName>
        <fullName evidence="3">Tripartite tricarboxylate transporter substrate binding protein</fullName>
    </submittedName>
</protein>
<dbReference type="EMBL" id="CP037901">
    <property type="protein sequence ID" value="QBP14030.1"/>
    <property type="molecule type" value="Genomic_DNA"/>
</dbReference>
<organism evidence="3 4">
    <name type="scientific">Cupriavidus metallidurans</name>
    <dbReference type="NCBI Taxonomy" id="119219"/>
    <lineage>
        <taxon>Bacteria</taxon>
        <taxon>Pseudomonadati</taxon>
        <taxon>Pseudomonadota</taxon>
        <taxon>Betaproteobacteria</taxon>
        <taxon>Burkholderiales</taxon>
        <taxon>Burkholderiaceae</taxon>
        <taxon>Cupriavidus</taxon>
    </lineage>
</organism>
<dbReference type="Pfam" id="PF03401">
    <property type="entry name" value="TctC"/>
    <property type="match status" value="1"/>
</dbReference>
<evidence type="ECO:0000313" key="4">
    <source>
        <dbReference type="Proteomes" id="UP000253772"/>
    </source>
</evidence>
<comment type="similarity">
    <text evidence="1">Belongs to the UPF0065 (bug) family.</text>
</comment>
<dbReference type="RefSeq" id="WP_017511958.1">
    <property type="nucleotide sequence ID" value="NZ_CP037901.1"/>
</dbReference>
<proteinExistence type="inferred from homology"/>
<dbReference type="SUPFAM" id="SSF53850">
    <property type="entry name" value="Periplasmic binding protein-like II"/>
    <property type="match status" value="1"/>
</dbReference>
<sequence length="325" mass="34856">MRASTRSTRFIRPIALLALALCASAVAAEDKFPSGPVTLIVPYAPGGTTDVVARQYAVALQTALGQSVVVENRPGVSGTLGAQALLRAKPDGYTLSMIPATVFRQPFIQKTAYDPASDFTYLARISGYTFGIVVRADSPWQSWADFLKSARADPGKYSYGSPGQFSTPHVTMLEIGAKTGISLNAIPYKSDAECIPALLGGHVSMCAAGSSAGTLVDSGKLRWLNLWTERRSTRWPDVPTLRELGLDIVSASPYGIAGPKGMKEPVVRVLEDALHKAAVDPVHLAALKRQDQALMYMDGAAYKRFVAEQISVERAMVQRLGLKAD</sequence>